<evidence type="ECO:0000313" key="7">
    <source>
        <dbReference type="EMBL" id="MCP9762183.1"/>
    </source>
</evidence>
<keyword evidence="8" id="KW-1185">Reference proteome</keyword>
<dbReference type="PANTHER" id="PTHR38480:SF1">
    <property type="entry name" value="SLR0254 PROTEIN"/>
    <property type="match status" value="1"/>
</dbReference>
<dbReference type="GO" id="GO:0016020">
    <property type="term" value="C:membrane"/>
    <property type="evidence" value="ECO:0007669"/>
    <property type="project" value="UniProtKB-SubCell"/>
</dbReference>
<evidence type="ECO:0000256" key="4">
    <source>
        <dbReference type="ARBA" id="ARBA00023136"/>
    </source>
</evidence>
<evidence type="ECO:0000313" key="8">
    <source>
        <dbReference type="Proteomes" id="UP001204144"/>
    </source>
</evidence>
<feature type="transmembrane region" description="Helical" evidence="5">
    <location>
        <begin position="55"/>
        <end position="76"/>
    </location>
</feature>
<proteinExistence type="predicted"/>
<dbReference type="PANTHER" id="PTHR38480">
    <property type="entry name" value="SLR0254 PROTEIN"/>
    <property type="match status" value="1"/>
</dbReference>
<feature type="domain" description="RDD" evidence="6">
    <location>
        <begin position="19"/>
        <end position="157"/>
    </location>
</feature>
<protein>
    <submittedName>
        <fullName evidence="7">RDD family protein</fullName>
    </submittedName>
</protein>
<sequence>MNAINIPTFLNIDLSFNLSGPGRRYGAFFIDWAIKIGYFFLISNLLYIDIFSQSFLLSFLVYTPFLFYTFFMEWLWKGQTIGKKLMSIKVIGEDGNHPSVSQCAIRWMFLFADAYVFTLAAFLNPLFGSLALFGPLVGAILIGATKTEQRLGDIAAKTYIVSTKETHYSIEDTIYAYSNKRNNYVVKYPEVVKLSDKDMTIIQNLLEKSEIQMDENLTEKLASHVKRILKIQTEDSDLVFLKSLLRDYNHLTIEQ</sequence>
<organism evidence="7 8">
    <name type="scientific">Lacihabitans soyangensis</name>
    <dbReference type="NCBI Taxonomy" id="869394"/>
    <lineage>
        <taxon>Bacteria</taxon>
        <taxon>Pseudomonadati</taxon>
        <taxon>Bacteroidota</taxon>
        <taxon>Cytophagia</taxon>
        <taxon>Cytophagales</taxon>
        <taxon>Leadbetterellaceae</taxon>
        <taxon>Lacihabitans</taxon>
    </lineage>
</organism>
<dbReference type="EMBL" id="RJUF01000007">
    <property type="protein sequence ID" value="MCP9762183.1"/>
    <property type="molecule type" value="Genomic_DNA"/>
</dbReference>
<keyword evidence="3 5" id="KW-1133">Transmembrane helix</keyword>
<accession>A0AAE3GZR5</accession>
<evidence type="ECO:0000256" key="5">
    <source>
        <dbReference type="SAM" id="Phobius"/>
    </source>
</evidence>
<evidence type="ECO:0000259" key="6">
    <source>
        <dbReference type="Pfam" id="PF06271"/>
    </source>
</evidence>
<keyword evidence="4 5" id="KW-0472">Membrane</keyword>
<evidence type="ECO:0000256" key="1">
    <source>
        <dbReference type="ARBA" id="ARBA00004141"/>
    </source>
</evidence>
<dbReference type="InterPro" id="IPR010432">
    <property type="entry name" value="RDD"/>
</dbReference>
<dbReference type="Pfam" id="PF06271">
    <property type="entry name" value="RDD"/>
    <property type="match status" value="1"/>
</dbReference>
<name>A0AAE3GZR5_9BACT</name>
<reference evidence="7 8" key="1">
    <citation type="submission" date="2018-11" db="EMBL/GenBank/DDBJ databases">
        <title>Novel bacteria species description.</title>
        <authorList>
            <person name="Han J.-H."/>
        </authorList>
    </citation>
    <scope>NUCLEOTIDE SEQUENCE [LARGE SCALE GENOMIC DNA]</scope>
    <source>
        <strain evidence="7 8">KCTC23259</strain>
    </source>
</reference>
<dbReference type="AlphaFoldDB" id="A0AAE3GZR5"/>
<comment type="caution">
    <text evidence="7">The sequence shown here is derived from an EMBL/GenBank/DDBJ whole genome shotgun (WGS) entry which is preliminary data.</text>
</comment>
<feature type="transmembrane region" description="Helical" evidence="5">
    <location>
        <begin position="25"/>
        <end position="48"/>
    </location>
</feature>
<feature type="transmembrane region" description="Helical" evidence="5">
    <location>
        <begin position="114"/>
        <end position="142"/>
    </location>
</feature>
<gene>
    <name evidence="7" type="ORF">EGI31_04395</name>
</gene>
<comment type="subcellular location">
    <subcellularLocation>
        <location evidence="1">Membrane</location>
        <topology evidence="1">Multi-pass membrane protein</topology>
    </subcellularLocation>
</comment>
<evidence type="ECO:0000256" key="2">
    <source>
        <dbReference type="ARBA" id="ARBA00022692"/>
    </source>
</evidence>
<dbReference type="RefSeq" id="WP_255035938.1">
    <property type="nucleotide sequence ID" value="NZ_RJUF01000007.1"/>
</dbReference>
<keyword evidence="2 5" id="KW-0812">Transmembrane</keyword>
<dbReference type="Proteomes" id="UP001204144">
    <property type="component" value="Unassembled WGS sequence"/>
</dbReference>
<evidence type="ECO:0000256" key="3">
    <source>
        <dbReference type="ARBA" id="ARBA00022989"/>
    </source>
</evidence>